<dbReference type="EMBL" id="QTSX02005838">
    <property type="protein sequence ID" value="KAJ9056991.1"/>
    <property type="molecule type" value="Genomic_DNA"/>
</dbReference>
<sequence>MINKMVFKGKDELLLPYEEMEPSRRRVFRRFWIALDIGLAAMHYVPFVLLLVATRGSIFYCTLVSWCLGEILFYFCWQGKLHCRKSVFIKLDAEARLQQALQVCDHMQDVSSAVGGWIVPQPEGISFNNLVDWINYAFFNKKTEQLTLAEWKRSDDILDVFKNRMELKKTIDRSFCLTPSLDKPTGTFRPLSFHLFLSLPKLVSNAALSLYGFTWHPASKGISYWMYEPAEEEGTPILFLHGLVFGVYMYTNQLAHLVSKHPKRRIIATCIPCSSLDLAAPILSPPEIAKGISKILDENSVLHVSVFGHSYGSVVAAWLIKFYPAYVTKLTLVNPVCFETWNSQLIFRTFYSQPTSFMHDFFLFWANDAGMDLYMHTYSPFQWFIFPESIPIPSQIFLATQDLLIDGPKCYNYLNARKQESNLENMHLQLINTTHAGFVIDSSLTKQFLASV</sequence>
<proteinExistence type="predicted"/>
<organism evidence="1 2">
    <name type="scientific">Entomophthora muscae</name>
    <dbReference type="NCBI Taxonomy" id="34485"/>
    <lineage>
        <taxon>Eukaryota</taxon>
        <taxon>Fungi</taxon>
        <taxon>Fungi incertae sedis</taxon>
        <taxon>Zoopagomycota</taxon>
        <taxon>Entomophthoromycotina</taxon>
        <taxon>Entomophthoromycetes</taxon>
        <taxon>Entomophthorales</taxon>
        <taxon>Entomophthoraceae</taxon>
        <taxon>Entomophthora</taxon>
    </lineage>
</organism>
<evidence type="ECO:0000313" key="1">
    <source>
        <dbReference type="EMBL" id="KAJ9056991.1"/>
    </source>
</evidence>
<dbReference type="Proteomes" id="UP001165960">
    <property type="component" value="Unassembled WGS sequence"/>
</dbReference>
<gene>
    <name evidence="1" type="ORF">DSO57_1026747</name>
</gene>
<reference evidence="1" key="1">
    <citation type="submission" date="2022-04" db="EMBL/GenBank/DDBJ databases">
        <title>Genome of the entomopathogenic fungus Entomophthora muscae.</title>
        <authorList>
            <person name="Elya C."/>
            <person name="Lovett B.R."/>
            <person name="Lee E."/>
            <person name="Macias A.M."/>
            <person name="Hajek A.E."/>
            <person name="De Bivort B.L."/>
            <person name="Kasson M.T."/>
            <person name="De Fine Licht H.H."/>
            <person name="Stajich J.E."/>
        </authorList>
    </citation>
    <scope>NUCLEOTIDE SEQUENCE</scope>
    <source>
        <strain evidence="1">Berkeley</strain>
    </source>
</reference>
<protein>
    <submittedName>
        <fullName evidence="1">Uncharacterized protein</fullName>
    </submittedName>
</protein>
<name>A0ACC2S4A7_9FUNG</name>
<keyword evidence="2" id="KW-1185">Reference proteome</keyword>
<comment type="caution">
    <text evidence="1">The sequence shown here is derived from an EMBL/GenBank/DDBJ whole genome shotgun (WGS) entry which is preliminary data.</text>
</comment>
<evidence type="ECO:0000313" key="2">
    <source>
        <dbReference type="Proteomes" id="UP001165960"/>
    </source>
</evidence>
<accession>A0ACC2S4A7</accession>